<name>A0A8T2ZYV8_POPDE</name>
<comment type="catalytic activity">
    <reaction evidence="1">
        <text>5-(2-hydroxyethyl)-4-methylthiazole + ATP = 4-methyl-5-(2-phosphooxyethyl)-thiazole + ADP + H(+)</text>
        <dbReference type="Rhea" id="RHEA:24212"/>
        <dbReference type="ChEBI" id="CHEBI:15378"/>
        <dbReference type="ChEBI" id="CHEBI:17957"/>
        <dbReference type="ChEBI" id="CHEBI:30616"/>
        <dbReference type="ChEBI" id="CHEBI:58296"/>
        <dbReference type="ChEBI" id="CHEBI:456216"/>
        <dbReference type="EC" id="2.7.1.50"/>
    </reaction>
</comment>
<dbReference type="AlphaFoldDB" id="A0A8T2ZYV8"/>
<dbReference type="EMBL" id="JACEGQ020000001">
    <property type="protein sequence ID" value="KAH8522511.1"/>
    <property type="molecule type" value="Genomic_DNA"/>
</dbReference>
<comment type="cofactor">
    <cofactor evidence="2">
        <name>Mg(2+)</name>
        <dbReference type="ChEBI" id="CHEBI:18420"/>
    </cofactor>
</comment>
<dbReference type="GO" id="GO:0009228">
    <property type="term" value="P:thiamine biosynthetic process"/>
    <property type="evidence" value="ECO:0007669"/>
    <property type="project" value="UniProtKB-KW"/>
</dbReference>
<protein>
    <recommendedName>
        <fullName evidence="4">hydroxyethylthiazole kinase</fullName>
        <ecNumber evidence="4">2.7.1.50</ecNumber>
    </recommendedName>
</protein>
<organism evidence="12 13">
    <name type="scientific">Populus deltoides</name>
    <name type="common">Eastern poplar</name>
    <name type="synonym">Eastern cottonwood</name>
    <dbReference type="NCBI Taxonomy" id="3696"/>
    <lineage>
        <taxon>Eukaryota</taxon>
        <taxon>Viridiplantae</taxon>
        <taxon>Streptophyta</taxon>
        <taxon>Embryophyta</taxon>
        <taxon>Tracheophyta</taxon>
        <taxon>Spermatophyta</taxon>
        <taxon>Magnoliopsida</taxon>
        <taxon>eudicotyledons</taxon>
        <taxon>Gunneridae</taxon>
        <taxon>Pentapetalae</taxon>
        <taxon>rosids</taxon>
        <taxon>fabids</taxon>
        <taxon>Malpighiales</taxon>
        <taxon>Salicaceae</taxon>
        <taxon>Saliceae</taxon>
        <taxon>Populus</taxon>
    </lineage>
</organism>
<dbReference type="EC" id="2.7.1.50" evidence="4"/>
<keyword evidence="11" id="KW-0784">Thiamine biosynthesis</keyword>
<keyword evidence="8" id="KW-0418">Kinase</keyword>
<evidence type="ECO:0000256" key="5">
    <source>
        <dbReference type="ARBA" id="ARBA00022679"/>
    </source>
</evidence>
<evidence type="ECO:0000256" key="11">
    <source>
        <dbReference type="ARBA" id="ARBA00022977"/>
    </source>
</evidence>
<dbReference type="GO" id="GO:0005524">
    <property type="term" value="F:ATP binding"/>
    <property type="evidence" value="ECO:0007669"/>
    <property type="project" value="UniProtKB-KW"/>
</dbReference>
<proteinExistence type="predicted"/>
<evidence type="ECO:0000313" key="13">
    <source>
        <dbReference type="Proteomes" id="UP000807159"/>
    </source>
</evidence>
<comment type="pathway">
    <text evidence="3">Cofactor biosynthesis; thiamine diphosphate biosynthesis; 4-methyl-5-(2-phosphoethyl)-thiazole from 5-(2-hydroxyethyl)-4-methylthiazole: step 1/1.</text>
</comment>
<keyword evidence="7" id="KW-0547">Nucleotide-binding</keyword>
<dbReference type="GO" id="GO:0000287">
    <property type="term" value="F:magnesium ion binding"/>
    <property type="evidence" value="ECO:0007669"/>
    <property type="project" value="InterPro"/>
</dbReference>
<dbReference type="InterPro" id="IPR000417">
    <property type="entry name" value="Hyethyz_kinase"/>
</dbReference>
<evidence type="ECO:0000256" key="3">
    <source>
        <dbReference type="ARBA" id="ARBA00004868"/>
    </source>
</evidence>
<keyword evidence="6" id="KW-0479">Metal-binding</keyword>
<evidence type="ECO:0000256" key="8">
    <source>
        <dbReference type="ARBA" id="ARBA00022777"/>
    </source>
</evidence>
<keyword evidence="10" id="KW-0460">Magnesium</keyword>
<dbReference type="Gene3D" id="3.40.1190.20">
    <property type="match status" value="1"/>
</dbReference>
<sequence length="213" mass="22330">MKRREKKEVVRMMKSVVLVLSFVEEEEEGGGGGCCGICIFLEMEGLSSVRESVRFICFGFRLKACLELVGLRPGVIRGNGSEIIALSKASVGATKGVVSSHESMDAMEAAKTLAQSSGAIIPVSGAVDIITYGHQVLITATGCAVTALIAAFVAVDPLHALEATASALSIFGIAGEMGMDMANGPASLRMHFIDSLYNLDQASVSSRLKITSL</sequence>
<keyword evidence="5" id="KW-0808">Transferase</keyword>
<dbReference type="Proteomes" id="UP000807159">
    <property type="component" value="Chromosome 1"/>
</dbReference>
<keyword evidence="13" id="KW-1185">Reference proteome</keyword>
<evidence type="ECO:0000313" key="12">
    <source>
        <dbReference type="EMBL" id="KAH8522511.1"/>
    </source>
</evidence>
<dbReference type="PRINTS" id="PR01099">
    <property type="entry name" value="HYETHTZKNASE"/>
</dbReference>
<keyword evidence="9" id="KW-0067">ATP-binding</keyword>
<evidence type="ECO:0000256" key="6">
    <source>
        <dbReference type="ARBA" id="ARBA00022723"/>
    </source>
</evidence>
<comment type="caution">
    <text evidence="12">The sequence shown here is derived from an EMBL/GenBank/DDBJ whole genome shotgun (WGS) entry which is preliminary data.</text>
</comment>
<evidence type="ECO:0000256" key="2">
    <source>
        <dbReference type="ARBA" id="ARBA00001946"/>
    </source>
</evidence>
<evidence type="ECO:0000256" key="7">
    <source>
        <dbReference type="ARBA" id="ARBA00022741"/>
    </source>
</evidence>
<evidence type="ECO:0000256" key="9">
    <source>
        <dbReference type="ARBA" id="ARBA00022840"/>
    </source>
</evidence>
<evidence type="ECO:0000256" key="4">
    <source>
        <dbReference type="ARBA" id="ARBA00012129"/>
    </source>
</evidence>
<dbReference type="SUPFAM" id="SSF53613">
    <property type="entry name" value="Ribokinase-like"/>
    <property type="match status" value="1"/>
</dbReference>
<gene>
    <name evidence="12" type="ORF">H0E87_003232</name>
</gene>
<accession>A0A8T2ZYV8</accession>
<dbReference type="Pfam" id="PF02110">
    <property type="entry name" value="HK"/>
    <property type="match status" value="1"/>
</dbReference>
<reference evidence="12" key="1">
    <citation type="journal article" date="2021" name="J. Hered.">
        <title>Genome Assembly of Salicaceae Populus deltoides (Eastern Cottonwood) I-69 Based on Nanopore Sequencing and Hi-C Technologies.</title>
        <authorList>
            <person name="Bai S."/>
            <person name="Wu H."/>
            <person name="Zhang J."/>
            <person name="Pan Z."/>
            <person name="Zhao W."/>
            <person name="Li Z."/>
            <person name="Tong C."/>
        </authorList>
    </citation>
    <scope>NUCLEOTIDE SEQUENCE</scope>
    <source>
        <tissue evidence="12">Leaf</tissue>
    </source>
</reference>
<evidence type="ECO:0000256" key="10">
    <source>
        <dbReference type="ARBA" id="ARBA00022842"/>
    </source>
</evidence>
<evidence type="ECO:0000256" key="1">
    <source>
        <dbReference type="ARBA" id="ARBA00001771"/>
    </source>
</evidence>
<dbReference type="InterPro" id="IPR029056">
    <property type="entry name" value="Ribokinase-like"/>
</dbReference>
<dbReference type="GO" id="GO:0004417">
    <property type="term" value="F:hydroxyethylthiazole kinase activity"/>
    <property type="evidence" value="ECO:0007669"/>
    <property type="project" value="UniProtKB-EC"/>
</dbReference>